<name>A0A1Y6BPR6_9NEIS</name>
<dbReference type="STRING" id="1123014.SAMN02745746_01999"/>
<sequence length="261" mass="27912">MNEPRDTTANTPDSADELRPLSALVDGELSDAERSALLEQLGNDPAAAARVAHYRSQNAALRRLFPLTGETANLFVQRRTPWWQLGAAIAGGLALGLMLAVMLPAPLLPGGFGQPAFAQRADLAYAVYAPERRHPVEVTVQEEAHLLSWLSARLKRAVTAPSLGEYGYALVGGRLLPGESGPAAQFMYQNSAGKRLTLYISPYPSREISLRLLRNGTSRTAYWANHGMGYALSGTDNEPRLRAIAADACTALGGDAGAWSG</sequence>
<dbReference type="InterPro" id="IPR036147">
    <property type="entry name" value="Anti-sigma_E_RseA_N_sf"/>
</dbReference>
<keyword evidence="1" id="KW-0472">Membrane</keyword>
<evidence type="ECO:0000313" key="2">
    <source>
        <dbReference type="EMBL" id="SMF22802.1"/>
    </source>
</evidence>
<dbReference type="Proteomes" id="UP000192920">
    <property type="component" value="Unassembled WGS sequence"/>
</dbReference>
<accession>A0A1Y6BPR6</accession>
<reference evidence="3" key="1">
    <citation type="submission" date="2017-04" db="EMBL/GenBank/DDBJ databases">
        <authorList>
            <person name="Varghese N."/>
            <person name="Submissions S."/>
        </authorList>
    </citation>
    <scope>NUCLEOTIDE SEQUENCE [LARGE SCALE GENOMIC DNA]</scope>
    <source>
        <strain evidence="3">DSM 22618</strain>
    </source>
</reference>
<keyword evidence="1 2" id="KW-0812">Transmembrane</keyword>
<dbReference type="AlphaFoldDB" id="A0A1Y6BPR6"/>
<dbReference type="RefSeq" id="WP_085276262.1">
    <property type="nucleotide sequence ID" value="NZ_FXAG01000009.1"/>
</dbReference>
<dbReference type="GO" id="GO:0016989">
    <property type="term" value="F:sigma factor antagonist activity"/>
    <property type="evidence" value="ECO:0007669"/>
    <property type="project" value="InterPro"/>
</dbReference>
<dbReference type="Gene3D" id="1.10.10.880">
    <property type="entry name" value="Anti sigma-E protein RseA, N-terminal domain"/>
    <property type="match status" value="1"/>
</dbReference>
<keyword evidence="1" id="KW-1133">Transmembrane helix</keyword>
<organism evidence="2 3">
    <name type="scientific">Pseudogulbenkiania subflava DSM 22618</name>
    <dbReference type="NCBI Taxonomy" id="1123014"/>
    <lineage>
        <taxon>Bacteria</taxon>
        <taxon>Pseudomonadati</taxon>
        <taxon>Pseudomonadota</taxon>
        <taxon>Betaproteobacteria</taxon>
        <taxon>Neisseriales</taxon>
        <taxon>Chromobacteriaceae</taxon>
        <taxon>Pseudogulbenkiania</taxon>
    </lineage>
</organism>
<protein>
    <submittedName>
        <fullName evidence="2">Transmembrane transcriptional regulator (Anti-sigma factor RsiW)</fullName>
    </submittedName>
</protein>
<keyword evidence="3" id="KW-1185">Reference proteome</keyword>
<evidence type="ECO:0000256" key="1">
    <source>
        <dbReference type="SAM" id="Phobius"/>
    </source>
</evidence>
<dbReference type="EMBL" id="FXAG01000009">
    <property type="protein sequence ID" value="SMF22802.1"/>
    <property type="molecule type" value="Genomic_DNA"/>
</dbReference>
<feature type="transmembrane region" description="Helical" evidence="1">
    <location>
        <begin position="82"/>
        <end position="103"/>
    </location>
</feature>
<evidence type="ECO:0000313" key="3">
    <source>
        <dbReference type="Proteomes" id="UP000192920"/>
    </source>
</evidence>
<proteinExistence type="predicted"/>
<gene>
    <name evidence="2" type="ORF">SAMN02745746_01999</name>
</gene>